<dbReference type="Pfam" id="PF01943">
    <property type="entry name" value="Polysacc_synt"/>
    <property type="match status" value="1"/>
</dbReference>
<feature type="transmembrane region" description="Helical" evidence="6">
    <location>
        <begin position="357"/>
        <end position="377"/>
    </location>
</feature>
<protein>
    <submittedName>
        <fullName evidence="7">Flippase</fullName>
    </submittedName>
</protein>
<evidence type="ECO:0000256" key="6">
    <source>
        <dbReference type="SAM" id="Phobius"/>
    </source>
</evidence>
<feature type="transmembrane region" description="Helical" evidence="6">
    <location>
        <begin position="450"/>
        <end position="471"/>
    </location>
</feature>
<reference evidence="7 8" key="1">
    <citation type="submission" date="2019-08" db="EMBL/GenBank/DDBJ databases">
        <title>In-depth cultivation of the pig gut microbiome towards novel bacterial diversity and tailored functional studies.</title>
        <authorList>
            <person name="Wylensek D."/>
            <person name="Hitch T.C.A."/>
            <person name="Clavel T."/>
        </authorList>
    </citation>
    <scope>NUCLEOTIDE SEQUENCE [LARGE SCALE GENOMIC DNA]</scope>
    <source>
        <strain evidence="7 8">WCA-SAB-591-4A-A</strain>
    </source>
</reference>
<dbReference type="AlphaFoldDB" id="A0A6N7XE49"/>
<evidence type="ECO:0000256" key="3">
    <source>
        <dbReference type="ARBA" id="ARBA00022692"/>
    </source>
</evidence>
<dbReference type="EMBL" id="VUNE01000004">
    <property type="protein sequence ID" value="MST62966.1"/>
    <property type="molecule type" value="Genomic_DNA"/>
</dbReference>
<comment type="subcellular location">
    <subcellularLocation>
        <location evidence="1">Cell membrane</location>
        <topology evidence="1">Multi-pass membrane protein</topology>
    </subcellularLocation>
</comment>
<keyword evidence="8" id="KW-1185">Reference proteome</keyword>
<dbReference type="PANTHER" id="PTHR30250">
    <property type="entry name" value="PST FAMILY PREDICTED COLANIC ACID TRANSPORTER"/>
    <property type="match status" value="1"/>
</dbReference>
<feature type="transmembrane region" description="Helical" evidence="6">
    <location>
        <begin position="49"/>
        <end position="66"/>
    </location>
</feature>
<feature type="transmembrane region" description="Helical" evidence="6">
    <location>
        <begin position="383"/>
        <end position="405"/>
    </location>
</feature>
<dbReference type="CDD" id="cd13128">
    <property type="entry name" value="MATE_Wzx_like"/>
    <property type="match status" value="1"/>
</dbReference>
<name>A0A6N7XE49_9FIRM</name>
<feature type="transmembrane region" description="Helical" evidence="6">
    <location>
        <begin position="170"/>
        <end position="190"/>
    </location>
</feature>
<feature type="transmembrane region" description="Helical" evidence="6">
    <location>
        <begin position="143"/>
        <end position="164"/>
    </location>
</feature>
<evidence type="ECO:0000313" key="7">
    <source>
        <dbReference type="EMBL" id="MST62966.1"/>
    </source>
</evidence>
<keyword evidence="2" id="KW-1003">Cell membrane</keyword>
<gene>
    <name evidence="7" type="ORF">FYJ71_08275</name>
</gene>
<evidence type="ECO:0000256" key="1">
    <source>
        <dbReference type="ARBA" id="ARBA00004651"/>
    </source>
</evidence>
<dbReference type="InterPro" id="IPR050833">
    <property type="entry name" value="Poly_Biosynth_Transport"/>
</dbReference>
<evidence type="ECO:0000256" key="4">
    <source>
        <dbReference type="ARBA" id="ARBA00022989"/>
    </source>
</evidence>
<dbReference type="Proteomes" id="UP000440713">
    <property type="component" value="Unassembled WGS sequence"/>
</dbReference>
<accession>A0A6N7XE49</accession>
<keyword evidence="5 6" id="KW-0472">Membrane</keyword>
<evidence type="ECO:0000256" key="5">
    <source>
        <dbReference type="ARBA" id="ARBA00023136"/>
    </source>
</evidence>
<evidence type="ECO:0000256" key="2">
    <source>
        <dbReference type="ARBA" id="ARBA00022475"/>
    </source>
</evidence>
<feature type="transmembrane region" description="Helical" evidence="6">
    <location>
        <begin position="246"/>
        <end position="269"/>
    </location>
</feature>
<evidence type="ECO:0000313" key="8">
    <source>
        <dbReference type="Proteomes" id="UP000440713"/>
    </source>
</evidence>
<keyword evidence="4 6" id="KW-1133">Transmembrane helix</keyword>
<dbReference type="RefSeq" id="WP_154538438.1">
    <property type="nucleotide sequence ID" value="NZ_VUNE01000004.1"/>
</dbReference>
<organism evidence="7 8">
    <name type="scientific">Peptostreptococcus porci</name>
    <dbReference type="NCBI Taxonomy" id="2652282"/>
    <lineage>
        <taxon>Bacteria</taxon>
        <taxon>Bacillati</taxon>
        <taxon>Bacillota</taxon>
        <taxon>Clostridia</taxon>
        <taxon>Peptostreptococcales</taxon>
        <taxon>Peptostreptococcaceae</taxon>
        <taxon>Peptostreptococcus</taxon>
    </lineage>
</organism>
<dbReference type="PANTHER" id="PTHR30250:SF11">
    <property type="entry name" value="O-ANTIGEN TRANSPORTER-RELATED"/>
    <property type="match status" value="1"/>
</dbReference>
<comment type="caution">
    <text evidence="7">The sequence shown here is derived from an EMBL/GenBank/DDBJ whole genome shotgun (WGS) entry which is preliminary data.</text>
</comment>
<sequence length="495" mass="55377">MNKKSIKVNFMMNSILSVSSFIFPLITFPYVSRILMPSGTGVVNFANSIINYVLTFSMLGIPLYGVKACAIDKIDKKKLSNTVIELLILNIIVGTISMFVLLVMTFCIGEFRSNWKIIGIMSMIIPLNILGVEWFYRAMEEYYYISIRNIIFKFIGVILMFTFVHSREDYLKYAVTIVIAGSGSYLLNFVKLKKYVEFGGFSNLDLKRHIKPVLSFFLLSVSWMIYSNTDVIMLGLMKGDEAVGYYSAALRIKSIILGIVSALSAVLMPRVVNFFADKKYDEAYRMIRKNSSFVLLSSLYFIVYIIINAREIINLLAGDGFLPAINVIQVTIISVLLVGFSSLFGTNVLVSIGKEKVTVVASFVGIAVNILLNFLLIPKQAALGAGVATVVGEFCIIICEVLWLGRCVLKCFNLSNFVKIIISSTLSTIALIAVKAVMKSYLLTNNMFSLFVYITASGAIYTAIYILTLYFQKEEIVWTNCRQIANRLANSVRNV</sequence>
<proteinExistence type="predicted"/>
<feature type="transmembrane region" description="Helical" evidence="6">
    <location>
        <begin position="290"/>
        <end position="307"/>
    </location>
</feature>
<keyword evidence="3 6" id="KW-0812">Transmembrane</keyword>
<feature type="transmembrane region" description="Helical" evidence="6">
    <location>
        <begin position="417"/>
        <end position="438"/>
    </location>
</feature>
<feature type="transmembrane region" description="Helical" evidence="6">
    <location>
        <begin position="87"/>
        <end position="111"/>
    </location>
</feature>
<dbReference type="InterPro" id="IPR002797">
    <property type="entry name" value="Polysacc_synth"/>
</dbReference>
<feature type="transmembrane region" description="Helical" evidence="6">
    <location>
        <begin position="210"/>
        <end position="226"/>
    </location>
</feature>
<feature type="transmembrane region" description="Helical" evidence="6">
    <location>
        <begin position="117"/>
        <end position="136"/>
    </location>
</feature>
<feature type="transmembrane region" description="Helical" evidence="6">
    <location>
        <begin position="327"/>
        <end position="350"/>
    </location>
</feature>
<dbReference type="GO" id="GO:0005886">
    <property type="term" value="C:plasma membrane"/>
    <property type="evidence" value="ECO:0007669"/>
    <property type="project" value="UniProtKB-SubCell"/>
</dbReference>